<dbReference type="Proteomes" id="UP000244855">
    <property type="component" value="Unassembled WGS sequence"/>
</dbReference>
<dbReference type="AlphaFoldDB" id="A0A2V1E0F3"/>
<dbReference type="EMBL" id="KZ805326">
    <property type="protein sequence ID" value="PVI03891.1"/>
    <property type="molecule type" value="Genomic_DNA"/>
</dbReference>
<name>A0A2V1E0F3_9PLEO</name>
<sequence>MDKNPMAQTAELTLPTLRLDQHPTIPSLYQTYNDGFKQLAPKALQLQRAKDLALALLQHYYPKSQGFTVEPTEPLNIARHGWNFWLAPHDYNPQDKKSKLPTYHSPFEDKQHHIRPEHITSFRVVSEQEFYNDSDDATANPEEHDDLNRDQVSADTGPPKQRPTTKKPVEHTYLTILLDDLSTFPRWVPDSLQQSNDRLISNPRHDILRYALGVVARIQKGYGFLLLGPRLEAYTYEWQDVAEDGRAEGARTRYATCLLEKEH</sequence>
<keyword evidence="3" id="KW-1185">Reference proteome</keyword>
<accession>A0A2V1E0F3</accession>
<reference evidence="2 3" key="1">
    <citation type="journal article" date="2018" name="Sci. Rep.">
        <title>Comparative genomics provides insights into the lifestyle and reveals functional heterogeneity of dark septate endophytic fungi.</title>
        <authorList>
            <person name="Knapp D.G."/>
            <person name="Nemeth J.B."/>
            <person name="Barry K."/>
            <person name="Hainaut M."/>
            <person name="Henrissat B."/>
            <person name="Johnson J."/>
            <person name="Kuo A."/>
            <person name="Lim J.H.P."/>
            <person name="Lipzen A."/>
            <person name="Nolan M."/>
            <person name="Ohm R.A."/>
            <person name="Tamas L."/>
            <person name="Grigoriev I.V."/>
            <person name="Spatafora J.W."/>
            <person name="Nagy L.G."/>
            <person name="Kovacs G.M."/>
        </authorList>
    </citation>
    <scope>NUCLEOTIDE SEQUENCE [LARGE SCALE GENOMIC DNA]</scope>
    <source>
        <strain evidence="2 3">DSE2036</strain>
    </source>
</reference>
<feature type="region of interest" description="Disordered" evidence="1">
    <location>
        <begin position="134"/>
        <end position="168"/>
    </location>
</feature>
<protein>
    <submittedName>
        <fullName evidence="2">Uncharacterized protein</fullName>
    </submittedName>
</protein>
<gene>
    <name evidence="2" type="ORF">DM02DRAFT_213069</name>
</gene>
<proteinExistence type="predicted"/>
<evidence type="ECO:0000313" key="2">
    <source>
        <dbReference type="EMBL" id="PVI03891.1"/>
    </source>
</evidence>
<organism evidence="2 3">
    <name type="scientific">Periconia macrospinosa</name>
    <dbReference type="NCBI Taxonomy" id="97972"/>
    <lineage>
        <taxon>Eukaryota</taxon>
        <taxon>Fungi</taxon>
        <taxon>Dikarya</taxon>
        <taxon>Ascomycota</taxon>
        <taxon>Pezizomycotina</taxon>
        <taxon>Dothideomycetes</taxon>
        <taxon>Pleosporomycetidae</taxon>
        <taxon>Pleosporales</taxon>
        <taxon>Massarineae</taxon>
        <taxon>Periconiaceae</taxon>
        <taxon>Periconia</taxon>
    </lineage>
</organism>
<evidence type="ECO:0000256" key="1">
    <source>
        <dbReference type="SAM" id="MobiDB-lite"/>
    </source>
</evidence>
<evidence type="ECO:0000313" key="3">
    <source>
        <dbReference type="Proteomes" id="UP000244855"/>
    </source>
</evidence>
<dbReference type="OrthoDB" id="3797007at2759"/>